<evidence type="ECO:0000313" key="3">
    <source>
        <dbReference type="EMBL" id="KAF2070713.1"/>
    </source>
</evidence>
<accession>A0A8J4PNL1</accession>
<dbReference type="Pfam" id="PF05347">
    <property type="entry name" value="Complex1_LYR"/>
    <property type="match status" value="1"/>
</dbReference>
<evidence type="ECO:0000256" key="1">
    <source>
        <dbReference type="SAM" id="MobiDB-lite"/>
    </source>
</evidence>
<dbReference type="InterPro" id="IPR008011">
    <property type="entry name" value="Complex1_LYR_dom"/>
</dbReference>
<keyword evidence="4" id="KW-1185">Reference proteome</keyword>
<dbReference type="PANTHER" id="PTHR35763">
    <property type="entry name" value="COMPLEX 1 LYR-LIKE PROTEIN"/>
    <property type="match status" value="1"/>
</dbReference>
<dbReference type="AlphaFoldDB" id="A0A8J4PNL1"/>
<evidence type="ECO:0000259" key="2">
    <source>
        <dbReference type="Pfam" id="PF05347"/>
    </source>
</evidence>
<dbReference type="EMBL" id="AJWJ01000455">
    <property type="protein sequence ID" value="KAF2070713.1"/>
    <property type="molecule type" value="Genomic_DNA"/>
</dbReference>
<reference evidence="3" key="1">
    <citation type="submission" date="2020-01" db="EMBL/GenBank/DDBJ databases">
        <title>Development of genomics and gene disruption for Polysphondylium violaceum indicates a role for the polyketide synthase stlB in stalk morphogenesis.</title>
        <authorList>
            <person name="Narita B."/>
            <person name="Kawabe Y."/>
            <person name="Kin K."/>
            <person name="Saito T."/>
            <person name="Gibbs R."/>
            <person name="Kuspa A."/>
            <person name="Muzny D."/>
            <person name="Queller D."/>
            <person name="Richards S."/>
            <person name="Strassman J."/>
            <person name="Sucgang R."/>
            <person name="Worley K."/>
            <person name="Schaap P."/>
        </authorList>
    </citation>
    <scope>NUCLEOTIDE SEQUENCE</scope>
    <source>
        <strain evidence="3">QSvi11</strain>
    </source>
</reference>
<feature type="region of interest" description="Disordered" evidence="1">
    <location>
        <begin position="89"/>
        <end position="126"/>
    </location>
</feature>
<organism evidence="3 4">
    <name type="scientific">Polysphondylium violaceum</name>
    <dbReference type="NCBI Taxonomy" id="133409"/>
    <lineage>
        <taxon>Eukaryota</taxon>
        <taxon>Amoebozoa</taxon>
        <taxon>Evosea</taxon>
        <taxon>Eumycetozoa</taxon>
        <taxon>Dictyostelia</taxon>
        <taxon>Dictyosteliales</taxon>
        <taxon>Dictyosteliaceae</taxon>
        <taxon>Polysphondylium</taxon>
    </lineage>
</organism>
<dbReference type="PANTHER" id="PTHR35763:SF1">
    <property type="entry name" value="OS11G0133900 PROTEIN"/>
    <property type="match status" value="1"/>
</dbReference>
<feature type="domain" description="Complex 1 LYR protein" evidence="2">
    <location>
        <begin position="9"/>
        <end position="57"/>
    </location>
</feature>
<name>A0A8J4PNL1_9MYCE</name>
<proteinExistence type="predicted"/>
<dbReference type="Proteomes" id="UP000695562">
    <property type="component" value="Unassembled WGS sequence"/>
</dbReference>
<protein>
    <recommendedName>
        <fullName evidence="2">Complex 1 LYR protein domain-containing protein</fullName>
    </recommendedName>
</protein>
<evidence type="ECO:0000313" key="4">
    <source>
        <dbReference type="Proteomes" id="UP000695562"/>
    </source>
</evidence>
<gene>
    <name evidence="3" type="ORF">CYY_007967</name>
</gene>
<comment type="caution">
    <text evidence="3">The sequence shown here is derived from an EMBL/GenBank/DDBJ whole genome shotgun (WGS) entry which is preliminary data.</text>
</comment>
<sequence length="126" mass="15258">MTTQSSMVLFRRLLREGHRYQEYHHNHWWRNQITATFRENRDVKDPNEIKRLQDIARAYRYNIKSSRDLSELLDSYNIGIASRARIEKSSQRVGLKVPEWPEDRDKRIKERKEKEAQDQNNNSNSN</sequence>
<feature type="compositionally biased region" description="Basic and acidic residues" evidence="1">
    <location>
        <begin position="99"/>
        <end position="117"/>
    </location>
</feature>
<dbReference type="OrthoDB" id="15893at2759"/>